<gene>
    <name evidence="2" type="ORF">EYF80_018602</name>
</gene>
<keyword evidence="3" id="KW-1185">Reference proteome</keyword>
<dbReference type="AlphaFoldDB" id="A0A4Z2I1T6"/>
<evidence type="ECO:0000313" key="3">
    <source>
        <dbReference type="Proteomes" id="UP000314294"/>
    </source>
</evidence>
<reference evidence="2 3" key="1">
    <citation type="submission" date="2019-03" db="EMBL/GenBank/DDBJ databases">
        <title>First draft genome of Liparis tanakae, snailfish: a comprehensive survey of snailfish specific genes.</title>
        <authorList>
            <person name="Kim W."/>
            <person name="Song I."/>
            <person name="Jeong J.-H."/>
            <person name="Kim D."/>
            <person name="Kim S."/>
            <person name="Ryu S."/>
            <person name="Song J.Y."/>
            <person name="Lee S.K."/>
        </authorList>
    </citation>
    <scope>NUCLEOTIDE SEQUENCE [LARGE SCALE GENOMIC DNA]</scope>
    <source>
        <tissue evidence="2">Muscle</tissue>
    </source>
</reference>
<feature type="region of interest" description="Disordered" evidence="1">
    <location>
        <begin position="122"/>
        <end position="144"/>
    </location>
</feature>
<name>A0A4Z2I1T6_9TELE</name>
<accession>A0A4Z2I1T6</accession>
<evidence type="ECO:0000256" key="1">
    <source>
        <dbReference type="SAM" id="MobiDB-lite"/>
    </source>
</evidence>
<sequence length="268" mass="28829">MRPPLYLDDGPVVRLVEQLDDGGDAVVSPHGILSHLGLLVARRQVAQGAHGRLRHVLLLAGAQDGVDERLHAVALGDQGFVVGVVAREIRQDAGGAGEHVEVVGAEQAHQHLQEAVHALLGTRGDGQEGGSEEEGRADCEQRARRERTREWPRTCLVAASDRFLRVHRQFCIRRGVEPERCLPRACIPPAERRQELQTVGGDGQELGVALLQQGNHLLQAVGQADRHLGSLLVQQQVVERGDGVEEHGLHGGAAGGKRVKRGSQTADG</sequence>
<dbReference type="EMBL" id="SRLO01000153">
    <property type="protein sequence ID" value="TNN71254.1"/>
    <property type="molecule type" value="Genomic_DNA"/>
</dbReference>
<feature type="compositionally biased region" description="Basic and acidic residues" evidence="1">
    <location>
        <begin position="133"/>
        <end position="144"/>
    </location>
</feature>
<dbReference type="Proteomes" id="UP000314294">
    <property type="component" value="Unassembled WGS sequence"/>
</dbReference>
<proteinExistence type="predicted"/>
<comment type="caution">
    <text evidence="2">The sequence shown here is derived from an EMBL/GenBank/DDBJ whole genome shotgun (WGS) entry which is preliminary data.</text>
</comment>
<feature type="region of interest" description="Disordered" evidence="1">
    <location>
        <begin position="245"/>
        <end position="268"/>
    </location>
</feature>
<evidence type="ECO:0000313" key="2">
    <source>
        <dbReference type="EMBL" id="TNN71254.1"/>
    </source>
</evidence>
<protein>
    <submittedName>
        <fullName evidence="2">Uncharacterized protein</fullName>
    </submittedName>
</protein>
<dbReference type="OrthoDB" id="10499631at2759"/>
<organism evidence="2 3">
    <name type="scientific">Liparis tanakae</name>
    <name type="common">Tanaka's snailfish</name>
    <dbReference type="NCBI Taxonomy" id="230148"/>
    <lineage>
        <taxon>Eukaryota</taxon>
        <taxon>Metazoa</taxon>
        <taxon>Chordata</taxon>
        <taxon>Craniata</taxon>
        <taxon>Vertebrata</taxon>
        <taxon>Euteleostomi</taxon>
        <taxon>Actinopterygii</taxon>
        <taxon>Neopterygii</taxon>
        <taxon>Teleostei</taxon>
        <taxon>Neoteleostei</taxon>
        <taxon>Acanthomorphata</taxon>
        <taxon>Eupercaria</taxon>
        <taxon>Perciformes</taxon>
        <taxon>Cottioidei</taxon>
        <taxon>Cottales</taxon>
        <taxon>Liparidae</taxon>
        <taxon>Liparis</taxon>
    </lineage>
</organism>